<dbReference type="OrthoDB" id="5297263at2"/>
<dbReference type="FunFam" id="1.10.10.10:FF:000001">
    <property type="entry name" value="LysR family transcriptional regulator"/>
    <property type="match status" value="1"/>
</dbReference>
<reference evidence="7" key="1">
    <citation type="submission" date="2016-10" db="EMBL/GenBank/DDBJ databases">
        <authorList>
            <person name="Varghese N."/>
            <person name="Submissions S."/>
        </authorList>
    </citation>
    <scope>NUCLEOTIDE SEQUENCE [LARGE SCALE GENOMIC DNA]</scope>
    <source>
        <strain evidence="7">LMG 26383,CCUG 61248,R- 45681</strain>
    </source>
</reference>
<keyword evidence="2" id="KW-0805">Transcription regulation</keyword>
<evidence type="ECO:0000256" key="3">
    <source>
        <dbReference type="ARBA" id="ARBA00023125"/>
    </source>
</evidence>
<dbReference type="PRINTS" id="PR00039">
    <property type="entry name" value="HTHLYSR"/>
</dbReference>
<feature type="domain" description="HTH lysR-type" evidence="5">
    <location>
        <begin position="1"/>
        <end position="58"/>
    </location>
</feature>
<evidence type="ECO:0000313" key="7">
    <source>
        <dbReference type="Proteomes" id="UP000199664"/>
    </source>
</evidence>
<dbReference type="PROSITE" id="PS50931">
    <property type="entry name" value="HTH_LYSR"/>
    <property type="match status" value="1"/>
</dbReference>
<dbReference type="InterPro" id="IPR036388">
    <property type="entry name" value="WH-like_DNA-bd_sf"/>
</dbReference>
<dbReference type="InterPro" id="IPR050950">
    <property type="entry name" value="HTH-type_LysR_regulators"/>
</dbReference>
<evidence type="ECO:0000256" key="1">
    <source>
        <dbReference type="ARBA" id="ARBA00009437"/>
    </source>
</evidence>
<dbReference type="Gene3D" id="1.10.10.10">
    <property type="entry name" value="Winged helix-like DNA-binding domain superfamily/Winged helix DNA-binding domain"/>
    <property type="match status" value="1"/>
</dbReference>
<proteinExistence type="inferred from homology"/>
<accession>A0A1H7XIX1</accession>
<protein>
    <submittedName>
        <fullName evidence="6">DNA-binding transcriptional regulator, LysR family</fullName>
    </submittedName>
</protein>
<dbReference type="SUPFAM" id="SSF46785">
    <property type="entry name" value="Winged helix' DNA-binding domain"/>
    <property type="match status" value="1"/>
</dbReference>
<dbReference type="InterPro" id="IPR000847">
    <property type="entry name" value="LysR_HTH_N"/>
</dbReference>
<dbReference type="SUPFAM" id="SSF53850">
    <property type="entry name" value="Periplasmic binding protein-like II"/>
    <property type="match status" value="1"/>
</dbReference>
<dbReference type="PANTHER" id="PTHR30419:SF8">
    <property type="entry name" value="NITROGEN ASSIMILATION TRANSCRIPTIONAL ACTIVATOR-RELATED"/>
    <property type="match status" value="1"/>
</dbReference>
<dbReference type="InterPro" id="IPR005119">
    <property type="entry name" value="LysR_subst-bd"/>
</dbReference>
<evidence type="ECO:0000313" key="6">
    <source>
        <dbReference type="EMBL" id="SEM33615.1"/>
    </source>
</evidence>
<evidence type="ECO:0000256" key="4">
    <source>
        <dbReference type="ARBA" id="ARBA00023163"/>
    </source>
</evidence>
<keyword evidence="7" id="KW-1185">Reference proteome</keyword>
<sequence length="314" mass="33678">MSLTRYRYFALVADHGSIREAADALSVAPSAISRQIASLEEEYGTALFERRARGMRLTTAGAAVLETARTILDSVQTARAAVDELQGMKRGHVRVWTVEGAMDDFVYPALAEFSAAHPSVSFDIMVASSDQLVQRLLDDEAEVIVAFNPILHRSVLSLAEIADALVLAAHPGDAVAGRHSVRIAEIGEMRLALPDRTFGLRRLVDDMVAASGVALKPALVTNSIQSLRSFARAGLGVSVLTRCATRRDVVEGRLVAVPLQGRNLRKACLKICVRNGRTLSPAARALSRHLARSARTYSIGHIQGAAPSPDAALP</sequence>
<dbReference type="AlphaFoldDB" id="A0A1H7XIX1"/>
<evidence type="ECO:0000259" key="5">
    <source>
        <dbReference type="PROSITE" id="PS50931"/>
    </source>
</evidence>
<keyword evidence="3 6" id="KW-0238">DNA-binding</keyword>
<dbReference type="Pfam" id="PF03466">
    <property type="entry name" value="LysR_substrate"/>
    <property type="match status" value="1"/>
</dbReference>
<dbReference type="RefSeq" id="WP_091840874.1">
    <property type="nucleotide sequence ID" value="NZ_FOAN01000010.1"/>
</dbReference>
<dbReference type="Gene3D" id="3.40.190.290">
    <property type="match status" value="1"/>
</dbReference>
<dbReference type="EMBL" id="FOAN01000010">
    <property type="protein sequence ID" value="SEM33615.1"/>
    <property type="molecule type" value="Genomic_DNA"/>
</dbReference>
<dbReference type="GO" id="GO:0005829">
    <property type="term" value="C:cytosol"/>
    <property type="evidence" value="ECO:0007669"/>
    <property type="project" value="TreeGrafter"/>
</dbReference>
<dbReference type="STRING" id="1036779.SAMN04515666_11041"/>
<dbReference type="Pfam" id="PF00126">
    <property type="entry name" value="HTH_1"/>
    <property type="match status" value="1"/>
</dbReference>
<keyword evidence="4" id="KW-0804">Transcription</keyword>
<evidence type="ECO:0000256" key="2">
    <source>
        <dbReference type="ARBA" id="ARBA00023015"/>
    </source>
</evidence>
<dbReference type="PANTHER" id="PTHR30419">
    <property type="entry name" value="HTH-TYPE TRANSCRIPTIONAL REGULATOR YBHD"/>
    <property type="match status" value="1"/>
</dbReference>
<dbReference type="Proteomes" id="UP000199664">
    <property type="component" value="Unassembled WGS sequence"/>
</dbReference>
<name>A0A1H7XIX1_9HYPH</name>
<comment type="similarity">
    <text evidence="1">Belongs to the LysR transcriptional regulatory family.</text>
</comment>
<dbReference type="GO" id="GO:0003700">
    <property type="term" value="F:DNA-binding transcription factor activity"/>
    <property type="evidence" value="ECO:0007669"/>
    <property type="project" value="InterPro"/>
</dbReference>
<dbReference type="InterPro" id="IPR036390">
    <property type="entry name" value="WH_DNA-bd_sf"/>
</dbReference>
<dbReference type="GO" id="GO:0003677">
    <property type="term" value="F:DNA binding"/>
    <property type="evidence" value="ECO:0007669"/>
    <property type="project" value="UniProtKB-KW"/>
</dbReference>
<organism evidence="6 7">
    <name type="scientific">Bosea lupini</name>
    <dbReference type="NCBI Taxonomy" id="1036779"/>
    <lineage>
        <taxon>Bacteria</taxon>
        <taxon>Pseudomonadati</taxon>
        <taxon>Pseudomonadota</taxon>
        <taxon>Alphaproteobacteria</taxon>
        <taxon>Hyphomicrobiales</taxon>
        <taxon>Boseaceae</taxon>
        <taxon>Bosea</taxon>
    </lineage>
</organism>
<gene>
    <name evidence="6" type="ORF">SAMN04515666_11041</name>
</gene>